<feature type="compositionally biased region" description="Polar residues" evidence="1">
    <location>
        <begin position="137"/>
        <end position="146"/>
    </location>
</feature>
<dbReference type="GO" id="GO:0006353">
    <property type="term" value="P:DNA-templated transcription termination"/>
    <property type="evidence" value="ECO:0007669"/>
    <property type="project" value="InterPro"/>
</dbReference>
<feature type="region of interest" description="Disordered" evidence="1">
    <location>
        <begin position="51"/>
        <end position="98"/>
    </location>
</feature>
<feature type="compositionally biased region" description="Low complexity" evidence="1">
    <location>
        <begin position="51"/>
        <end position="69"/>
    </location>
</feature>
<accession>A0A6B1FBW7</accession>
<gene>
    <name evidence="3" type="ORF">F4162_02110</name>
</gene>
<feature type="compositionally biased region" description="Basic and acidic residues" evidence="1">
    <location>
        <begin position="148"/>
        <end position="159"/>
    </location>
</feature>
<feature type="domain" description="Rho termination factor-like N-terminal" evidence="2">
    <location>
        <begin position="14"/>
        <end position="54"/>
    </location>
</feature>
<comment type="caution">
    <text evidence="3">The sequence shown here is derived from an EMBL/GenBank/DDBJ whole genome shotgun (WGS) entry which is preliminary data.</text>
</comment>
<feature type="compositionally biased region" description="Basic residues" evidence="1">
    <location>
        <begin position="73"/>
        <end position="87"/>
    </location>
</feature>
<proteinExistence type="predicted"/>
<dbReference type="EMBL" id="VYDO01000078">
    <property type="protein sequence ID" value="MYG37812.1"/>
    <property type="molecule type" value="Genomic_DNA"/>
</dbReference>
<feature type="domain" description="Rho termination factor-like N-terminal" evidence="2">
    <location>
        <begin position="98"/>
        <end position="138"/>
    </location>
</feature>
<dbReference type="InterPro" id="IPR011112">
    <property type="entry name" value="Rho-like_N"/>
</dbReference>
<dbReference type="SMART" id="SM00959">
    <property type="entry name" value="Rho_N"/>
    <property type="match status" value="2"/>
</dbReference>
<organism evidence="3">
    <name type="scientific">Synechococcus sp. SB0676_bin_10</name>
    <dbReference type="NCBI Taxonomy" id="2604869"/>
    <lineage>
        <taxon>Bacteria</taxon>
        <taxon>Bacillati</taxon>
        <taxon>Cyanobacteriota</taxon>
        <taxon>Cyanophyceae</taxon>
        <taxon>Synechococcales</taxon>
        <taxon>Synechococcaceae</taxon>
        <taxon>Synechococcus</taxon>
    </lineage>
</organism>
<evidence type="ECO:0000256" key="1">
    <source>
        <dbReference type="SAM" id="MobiDB-lite"/>
    </source>
</evidence>
<name>A0A6B1FBW7_9SYNE</name>
<protein>
    <recommendedName>
        <fullName evidence="2">Rho termination factor-like N-terminal domain-containing protein</fullName>
    </recommendedName>
</protein>
<reference evidence="3" key="1">
    <citation type="submission" date="2019-09" db="EMBL/GenBank/DDBJ databases">
        <title>Characterisation of the sponge microbiome using genome-centric metagenomics.</title>
        <authorList>
            <person name="Engelberts J.P."/>
            <person name="Robbins S.J."/>
            <person name="De Goeij J.M."/>
            <person name="Aranda M."/>
            <person name="Bell S.C."/>
            <person name="Webster N.S."/>
        </authorList>
    </citation>
    <scope>NUCLEOTIDE SEQUENCE</scope>
    <source>
        <strain evidence="3">SB0676_bin_10</strain>
    </source>
</reference>
<sequence>MTSKSPAARLSDKPLKDLTVVELKDLCQERGIKGFSHKPKARLLEMIEAAASGTSSAKSAADESAADASNQPRRSKSGLKKKSKARKTTSQAKGQHVDLDSLTIAQLKQFCKDQGIKGFARKNKQQLLGLIGPMTSPELSNNQPETTDAEKEQDHDHLSIDNALMDGPDSDRFYSGDSEDLDANQVVQEESDDELSSAELDAVKENFEDQFDGNGEDAMVEVSDSLIFELLDRFDRIEALLQRIAGSVDHP</sequence>
<dbReference type="PANTHER" id="PTHR34449:SF2">
    <property type="entry name" value="RHO TERMINATION FACTOR"/>
    <property type="match status" value="1"/>
</dbReference>
<evidence type="ECO:0000313" key="3">
    <source>
        <dbReference type="EMBL" id="MYG37812.1"/>
    </source>
</evidence>
<feature type="region of interest" description="Disordered" evidence="1">
    <location>
        <begin position="129"/>
        <end position="197"/>
    </location>
</feature>
<dbReference type="AlphaFoldDB" id="A0A6B1FBW7"/>
<dbReference type="PANTHER" id="PTHR34449">
    <property type="entry name" value="RHO TERMINATION FACTOR"/>
    <property type="match status" value="1"/>
</dbReference>
<evidence type="ECO:0000259" key="2">
    <source>
        <dbReference type="SMART" id="SM00959"/>
    </source>
</evidence>